<dbReference type="Proteomes" id="UP000028623">
    <property type="component" value="Unassembled WGS sequence"/>
</dbReference>
<evidence type="ECO:0000259" key="2">
    <source>
        <dbReference type="Pfam" id="PF13439"/>
    </source>
</evidence>
<evidence type="ECO:0000313" key="3">
    <source>
        <dbReference type="EMBL" id="KFC21253.1"/>
    </source>
</evidence>
<reference evidence="3 4" key="1">
    <citation type="submission" date="2014-07" db="EMBL/GenBank/DDBJ databases">
        <title>Epilithonimonas lactis LMG 22401 Genome.</title>
        <authorList>
            <person name="Pipes S.E."/>
            <person name="Stropko S.J."/>
        </authorList>
    </citation>
    <scope>NUCLEOTIDE SEQUENCE [LARGE SCALE GENOMIC DNA]</scope>
    <source>
        <strain evidence="3 4">LMG 24401</strain>
    </source>
</reference>
<dbReference type="OrthoDB" id="9806653at2"/>
<sequence>MKILQAITLADLGGAQSVLINLSNKAVEDGHDVYVVSEENGAMWDLLSPKVRKIKVKELQRSISPVNDFKAYLALKKIYRQIKPDVIHLHSSKIGALGRLAFPKEKIIFTVHGFDSVRLANPKFLIIEKLLKSRVKKIVAVSEYDKVILKEEGIDKSVVTIYNGIQDIDAGKKLSPTVDFETLRKDYKIVMCIARLSPQKKFDLFCEIAEKMRGEKLKFVWIGNKEDVRPLSDNIMMLGEISDAKDYLRYADLFILPSNYEGLPISIIESLAYRKPVIASNVGGVSEILNGKNGFALENDADLFVEKIKHVLLDEGRYEQFCANARDTYESHFTIDQMYNNYFSLYEEANH</sequence>
<dbReference type="Pfam" id="PF00534">
    <property type="entry name" value="Glycos_transf_1"/>
    <property type="match status" value="1"/>
</dbReference>
<proteinExistence type="predicted"/>
<organism evidence="3 4">
    <name type="scientific">Epilithonimonas lactis</name>
    <dbReference type="NCBI Taxonomy" id="421072"/>
    <lineage>
        <taxon>Bacteria</taxon>
        <taxon>Pseudomonadati</taxon>
        <taxon>Bacteroidota</taxon>
        <taxon>Flavobacteriia</taxon>
        <taxon>Flavobacteriales</taxon>
        <taxon>Weeksellaceae</taxon>
        <taxon>Chryseobacterium group</taxon>
        <taxon>Epilithonimonas</taxon>
    </lineage>
</organism>
<dbReference type="Gene3D" id="3.40.50.2000">
    <property type="entry name" value="Glycogen Phosphorylase B"/>
    <property type="match status" value="2"/>
</dbReference>
<dbReference type="EMBL" id="JPLY01000004">
    <property type="protein sequence ID" value="KFC21253.1"/>
    <property type="molecule type" value="Genomic_DNA"/>
</dbReference>
<dbReference type="PANTHER" id="PTHR12526:SF630">
    <property type="entry name" value="GLYCOSYLTRANSFERASE"/>
    <property type="match status" value="1"/>
</dbReference>
<comment type="caution">
    <text evidence="3">The sequence shown here is derived from an EMBL/GenBank/DDBJ whole genome shotgun (WGS) entry which is preliminary data.</text>
</comment>
<dbReference type="InterPro" id="IPR001296">
    <property type="entry name" value="Glyco_trans_1"/>
</dbReference>
<name>A0A085BFK8_9FLAO</name>
<dbReference type="eggNOG" id="COG0438">
    <property type="taxonomic scope" value="Bacteria"/>
</dbReference>
<dbReference type="InterPro" id="IPR028098">
    <property type="entry name" value="Glyco_trans_4-like_N"/>
</dbReference>
<feature type="domain" description="Glycosyltransferase subfamily 4-like N-terminal" evidence="2">
    <location>
        <begin position="13"/>
        <end position="165"/>
    </location>
</feature>
<keyword evidence="4" id="KW-1185">Reference proteome</keyword>
<evidence type="ECO:0000259" key="1">
    <source>
        <dbReference type="Pfam" id="PF00534"/>
    </source>
</evidence>
<dbReference type="GO" id="GO:0016757">
    <property type="term" value="F:glycosyltransferase activity"/>
    <property type="evidence" value="ECO:0007669"/>
    <property type="project" value="InterPro"/>
</dbReference>
<evidence type="ECO:0008006" key="5">
    <source>
        <dbReference type="Google" id="ProtNLM"/>
    </source>
</evidence>
<feature type="domain" description="Glycosyl transferase family 1" evidence="1">
    <location>
        <begin position="182"/>
        <end position="327"/>
    </location>
</feature>
<dbReference type="PANTHER" id="PTHR12526">
    <property type="entry name" value="GLYCOSYLTRANSFERASE"/>
    <property type="match status" value="1"/>
</dbReference>
<dbReference type="RefSeq" id="WP_034977057.1">
    <property type="nucleotide sequence ID" value="NZ_FOFI01000001.1"/>
</dbReference>
<dbReference type="Pfam" id="PF13439">
    <property type="entry name" value="Glyco_transf_4"/>
    <property type="match status" value="1"/>
</dbReference>
<dbReference type="STRING" id="421072.SAMN04488097_0645"/>
<dbReference type="AlphaFoldDB" id="A0A085BFK8"/>
<evidence type="ECO:0000313" key="4">
    <source>
        <dbReference type="Proteomes" id="UP000028623"/>
    </source>
</evidence>
<dbReference type="SUPFAM" id="SSF53756">
    <property type="entry name" value="UDP-Glycosyltransferase/glycogen phosphorylase"/>
    <property type="match status" value="1"/>
</dbReference>
<gene>
    <name evidence="3" type="ORF">IO89_13715</name>
</gene>
<accession>A0A085BFK8</accession>
<protein>
    <recommendedName>
        <fullName evidence="5">Glycosyltransferase involved in cell wall biosynthesis</fullName>
    </recommendedName>
</protein>